<reference evidence="3 4" key="1">
    <citation type="submission" date="2024-03" db="EMBL/GenBank/DDBJ databases">
        <title>Actinomycetospora sp. OC33-EN08, a novel actinomycete isolated from wild orchid (Aerides multiflora).</title>
        <authorList>
            <person name="Suriyachadkun C."/>
        </authorList>
    </citation>
    <scope>NUCLEOTIDE SEQUENCE [LARGE SCALE GENOMIC DNA]</scope>
    <source>
        <strain evidence="3 4">OC33-EN08</strain>
    </source>
</reference>
<accession>A0ABU8MJF4</accession>
<keyword evidence="3" id="KW-0645">Protease</keyword>
<dbReference type="PROSITE" id="PS51903">
    <property type="entry name" value="CLP_R"/>
    <property type="match status" value="1"/>
</dbReference>
<protein>
    <submittedName>
        <fullName evidence="3">Clp protease N-terminal domain-containing protein</fullName>
    </submittedName>
</protein>
<dbReference type="InterPro" id="IPR004176">
    <property type="entry name" value="Clp_R_N"/>
</dbReference>
<keyword evidence="1" id="KW-0677">Repeat</keyword>
<evidence type="ECO:0000256" key="1">
    <source>
        <dbReference type="PROSITE-ProRule" id="PRU01251"/>
    </source>
</evidence>
<keyword evidence="3" id="KW-0378">Hydrolase</keyword>
<feature type="domain" description="Clp R" evidence="2">
    <location>
        <begin position="2"/>
        <end position="177"/>
    </location>
</feature>
<dbReference type="SUPFAM" id="SSF81923">
    <property type="entry name" value="Double Clp-N motif"/>
    <property type="match status" value="2"/>
</dbReference>
<gene>
    <name evidence="3" type="ORF">WCD74_06760</name>
</gene>
<dbReference type="Proteomes" id="UP001385809">
    <property type="component" value="Unassembled WGS sequence"/>
</dbReference>
<dbReference type="GO" id="GO:0006508">
    <property type="term" value="P:proteolysis"/>
    <property type="evidence" value="ECO:0007669"/>
    <property type="project" value="UniProtKB-KW"/>
</dbReference>
<name>A0ABU8MJF4_9PSEU</name>
<dbReference type="Pfam" id="PF02861">
    <property type="entry name" value="Clp_N"/>
    <property type="match status" value="2"/>
</dbReference>
<sequence>MFERFTEAARRVVVLAQEEARQRRADRVAPEHLLLGLLRCPGTPGAELLRAAGVGTEEVERGLASPGPHDAAALAALGIDLDAVRRAAERAFGPGALDRPRGQWRAGHIRFDPQAKKTLELALREAIRLSDRHIGSEHVLLALLHPGHTAARLLADHGVTLAATRLVVEQRPDRWAG</sequence>
<dbReference type="Gene3D" id="1.10.1780.10">
    <property type="entry name" value="Clp, N-terminal domain"/>
    <property type="match status" value="2"/>
</dbReference>
<evidence type="ECO:0000259" key="2">
    <source>
        <dbReference type="PROSITE" id="PS51903"/>
    </source>
</evidence>
<evidence type="ECO:0000313" key="3">
    <source>
        <dbReference type="EMBL" id="MEJ2867459.1"/>
    </source>
</evidence>
<dbReference type="RefSeq" id="WP_337694062.1">
    <property type="nucleotide sequence ID" value="NZ_JBBEGN010000002.1"/>
</dbReference>
<comment type="caution">
    <text evidence="3">The sequence shown here is derived from an EMBL/GenBank/DDBJ whole genome shotgun (WGS) entry which is preliminary data.</text>
</comment>
<keyword evidence="4" id="KW-1185">Reference proteome</keyword>
<proteinExistence type="predicted"/>
<dbReference type="EMBL" id="JBBEGN010000002">
    <property type="protein sequence ID" value="MEJ2867459.1"/>
    <property type="molecule type" value="Genomic_DNA"/>
</dbReference>
<dbReference type="GO" id="GO:0008233">
    <property type="term" value="F:peptidase activity"/>
    <property type="evidence" value="ECO:0007669"/>
    <property type="project" value="UniProtKB-KW"/>
</dbReference>
<organism evidence="3 4">
    <name type="scientific">Actinomycetospora aurantiaca</name>
    <dbReference type="NCBI Taxonomy" id="3129233"/>
    <lineage>
        <taxon>Bacteria</taxon>
        <taxon>Bacillati</taxon>
        <taxon>Actinomycetota</taxon>
        <taxon>Actinomycetes</taxon>
        <taxon>Pseudonocardiales</taxon>
        <taxon>Pseudonocardiaceae</taxon>
        <taxon>Actinomycetospora</taxon>
    </lineage>
</organism>
<dbReference type="InterPro" id="IPR036628">
    <property type="entry name" value="Clp_N_dom_sf"/>
</dbReference>
<evidence type="ECO:0000313" key="4">
    <source>
        <dbReference type="Proteomes" id="UP001385809"/>
    </source>
</evidence>